<evidence type="ECO:0000313" key="3">
    <source>
        <dbReference type="EMBL" id="CAL7939662.1"/>
    </source>
</evidence>
<name>A0ABP1NGT3_XYLVO</name>
<dbReference type="EMBL" id="CAXAJV020001290">
    <property type="protein sequence ID" value="CAL7939662.1"/>
    <property type="molecule type" value="Genomic_DNA"/>
</dbReference>
<proteinExistence type="predicted"/>
<accession>A0ABP1NGT3</accession>
<feature type="domain" description="Endonuclease/exonuclease/phosphatase" evidence="1">
    <location>
        <begin position="282"/>
        <end position="584"/>
    </location>
</feature>
<dbReference type="SUPFAM" id="SSF56219">
    <property type="entry name" value="DNase I-like"/>
    <property type="match status" value="1"/>
</dbReference>
<feature type="domain" description="2',5'-phosphodiesterase 12-like N-terminal" evidence="2">
    <location>
        <begin position="164"/>
        <end position="252"/>
    </location>
</feature>
<sequence length="595" mass="68760">MTILLHNLHLRYLTSFLPIVNVTRQFFKSYSQLVIQLKMNEAIVMHKKGSANFNMSFRYVNPELNVDRQFNFSRQVNEPINNFLDRINKNINAYLLKKAHRRKDRSKMNMEEYLVNNVGNNNIKFVKNHTILDGDLTCESILEDSSNVKFVLFDTEYELKKNVPYITKLELPSSILIDCPTYPTIFEGSNIDKTKSTFNWFKEENNWIHIGEGYLYIPTKSDLGCKLKLSCVPKNDTQCGPLAEIVSNGTVDIVPDEYLFNARHAFTKNKLSGKSFRITSYNILANVYSETSLSKDTLYPYCPHYALSMDYRKLLILKELLGYNSDVICLQEVDGKVYDNDLQMSLNALNYDSVFNYKNEMHEGLAIFYNRERFDKLICNYSVLSHNTNLDQFSSVWSKIQNDKVKQTFLNRNTIIQVIALRSKENPEILIVGNTHLYFKPNADHIRLLQAYSGLIYLNTFVKKMKEEHAECNVSILYCGDFNSVPENGVYQLMTQNYIPEDHGDWRADSKEHVENISIKHDLNLSSACGTPEYTNYTAAFSGCLDYIFYQTDHLEVEQVIPMPSKEELSLYVGLPSIVAPSDHIALCVDLKWSK</sequence>
<gene>
    <name evidence="3" type="ORF">XYLVIOL_LOCUS4026</name>
</gene>
<dbReference type="Proteomes" id="UP001642520">
    <property type="component" value="Unassembled WGS sequence"/>
</dbReference>
<dbReference type="Pfam" id="PF21171">
    <property type="entry name" value="PDE12-like_N"/>
    <property type="match status" value="1"/>
</dbReference>
<dbReference type="InterPro" id="IPR050410">
    <property type="entry name" value="CCR4/nocturin_mRNA_transcr"/>
</dbReference>
<dbReference type="PANTHER" id="PTHR12121:SF37">
    <property type="entry name" value="2',5'-PHOSPHODIESTERASE 12"/>
    <property type="match status" value="1"/>
</dbReference>
<dbReference type="Pfam" id="PF03372">
    <property type="entry name" value="Exo_endo_phos"/>
    <property type="match status" value="1"/>
</dbReference>
<dbReference type="Gene3D" id="3.60.10.10">
    <property type="entry name" value="Endonuclease/exonuclease/phosphatase"/>
    <property type="match status" value="1"/>
</dbReference>
<evidence type="ECO:0000259" key="2">
    <source>
        <dbReference type="Pfam" id="PF21171"/>
    </source>
</evidence>
<comment type="caution">
    <text evidence="3">The sequence shown here is derived from an EMBL/GenBank/DDBJ whole genome shotgun (WGS) entry which is preliminary data.</text>
</comment>
<evidence type="ECO:0000259" key="1">
    <source>
        <dbReference type="Pfam" id="PF03372"/>
    </source>
</evidence>
<organism evidence="3 4">
    <name type="scientific">Xylocopa violacea</name>
    <name type="common">Violet carpenter bee</name>
    <name type="synonym">Apis violacea</name>
    <dbReference type="NCBI Taxonomy" id="135666"/>
    <lineage>
        <taxon>Eukaryota</taxon>
        <taxon>Metazoa</taxon>
        <taxon>Ecdysozoa</taxon>
        <taxon>Arthropoda</taxon>
        <taxon>Hexapoda</taxon>
        <taxon>Insecta</taxon>
        <taxon>Pterygota</taxon>
        <taxon>Neoptera</taxon>
        <taxon>Endopterygota</taxon>
        <taxon>Hymenoptera</taxon>
        <taxon>Apocrita</taxon>
        <taxon>Aculeata</taxon>
        <taxon>Apoidea</taxon>
        <taxon>Anthophila</taxon>
        <taxon>Apidae</taxon>
        <taxon>Xylocopa</taxon>
        <taxon>Xylocopa</taxon>
    </lineage>
</organism>
<keyword evidence="4" id="KW-1185">Reference proteome</keyword>
<dbReference type="InterPro" id="IPR005135">
    <property type="entry name" value="Endo/exonuclease/phosphatase"/>
</dbReference>
<dbReference type="PANTHER" id="PTHR12121">
    <property type="entry name" value="CARBON CATABOLITE REPRESSOR PROTEIN 4"/>
    <property type="match status" value="1"/>
</dbReference>
<reference evidence="3 4" key="1">
    <citation type="submission" date="2024-08" db="EMBL/GenBank/DDBJ databases">
        <authorList>
            <person name="Will J Nash"/>
            <person name="Angela Man"/>
            <person name="Seanna McTaggart"/>
            <person name="Kendall Baker"/>
            <person name="Tom Barker"/>
            <person name="Leah Catchpole"/>
            <person name="Alex Durrant"/>
            <person name="Karim Gharbi"/>
            <person name="Naomi Irish"/>
            <person name="Gemy Kaithakottil"/>
            <person name="Debby Ku"/>
            <person name="Aaliyah Providence"/>
            <person name="Felix Shaw"/>
            <person name="David Swarbreck"/>
            <person name="Chris Watkins"/>
            <person name="Ann M. McCartney"/>
            <person name="Giulio Formenti"/>
            <person name="Alice Mouton"/>
            <person name="Noel Vella"/>
            <person name="Bjorn M von Reumont"/>
            <person name="Adriana Vella"/>
            <person name="Wilfried Haerty"/>
        </authorList>
    </citation>
    <scope>NUCLEOTIDE SEQUENCE [LARGE SCALE GENOMIC DNA]</scope>
</reference>
<evidence type="ECO:0000313" key="4">
    <source>
        <dbReference type="Proteomes" id="UP001642520"/>
    </source>
</evidence>
<dbReference type="InterPro" id="IPR036691">
    <property type="entry name" value="Endo/exonu/phosph_ase_sf"/>
</dbReference>
<dbReference type="InterPro" id="IPR048821">
    <property type="entry name" value="PDE12-like_N"/>
</dbReference>
<protein>
    <recommendedName>
        <fullName evidence="5">2',5'-phosphodiesterase 12</fullName>
    </recommendedName>
</protein>
<evidence type="ECO:0008006" key="5">
    <source>
        <dbReference type="Google" id="ProtNLM"/>
    </source>
</evidence>